<keyword evidence="2" id="KW-0808">Transferase</keyword>
<gene>
    <name evidence="2" type="ORF">WMW71_07790</name>
</gene>
<dbReference type="Pfam" id="PF08242">
    <property type="entry name" value="Methyltransf_12"/>
    <property type="match status" value="1"/>
</dbReference>
<proteinExistence type="predicted"/>
<dbReference type="GO" id="GO:0008168">
    <property type="term" value="F:methyltransferase activity"/>
    <property type="evidence" value="ECO:0007669"/>
    <property type="project" value="UniProtKB-KW"/>
</dbReference>
<accession>A0ABU9E0Q5</accession>
<name>A0ABU9E0Q5_9FLAO</name>
<dbReference type="EC" id="2.1.-.-" evidence="2"/>
<evidence type="ECO:0000259" key="1">
    <source>
        <dbReference type="Pfam" id="PF08242"/>
    </source>
</evidence>
<dbReference type="CDD" id="cd02440">
    <property type="entry name" value="AdoMet_MTases"/>
    <property type="match status" value="1"/>
</dbReference>
<dbReference type="EMBL" id="JBBPCB010000004">
    <property type="protein sequence ID" value="MEK8180239.1"/>
    <property type="molecule type" value="Genomic_DNA"/>
</dbReference>
<evidence type="ECO:0000313" key="3">
    <source>
        <dbReference type="Proteomes" id="UP001491349"/>
    </source>
</evidence>
<sequence length="211" mass="25185">MKKKYDKIIAHYESCLEKHGDNHLGVDWPKLEDVDKRYKVMLDIVRLNESNDNSVSLLDFGCGTAHLLAYMQQYNWQNIVYSGLDISEKFVSIAQEKYPHNTFYCIDILEEKDSLHSFDYIIMNGVFTEKRELSYEEMWDYFTEMISIIYNKCNKGFAFNVMSKNVDWEREDLFHVSHDALSQFLCQNLTRDYVIRNDYGLYEYTVYVLKK</sequence>
<dbReference type="RefSeq" id="WP_187660709.1">
    <property type="nucleotide sequence ID" value="NZ_JACTAB010000005.1"/>
</dbReference>
<comment type="caution">
    <text evidence="2">The sequence shown here is derived from an EMBL/GenBank/DDBJ whole genome shotgun (WGS) entry which is preliminary data.</text>
</comment>
<reference evidence="2 3" key="1">
    <citation type="submission" date="2024-04" db="EMBL/GenBank/DDBJ databases">
        <title>draft genome sequnece of Flavobacterium buctense JCM 30750.</title>
        <authorList>
            <person name="Kim D.-U."/>
        </authorList>
    </citation>
    <scope>NUCLEOTIDE SEQUENCE [LARGE SCALE GENOMIC DNA]</scope>
    <source>
        <strain evidence="2 3">JCM 30750</strain>
    </source>
</reference>
<dbReference type="Proteomes" id="UP001491349">
    <property type="component" value="Unassembled WGS sequence"/>
</dbReference>
<keyword evidence="3" id="KW-1185">Reference proteome</keyword>
<dbReference type="InterPro" id="IPR029063">
    <property type="entry name" value="SAM-dependent_MTases_sf"/>
</dbReference>
<dbReference type="InterPro" id="IPR013217">
    <property type="entry name" value="Methyltransf_12"/>
</dbReference>
<keyword evidence="2" id="KW-0489">Methyltransferase</keyword>
<evidence type="ECO:0000313" key="2">
    <source>
        <dbReference type="EMBL" id="MEK8180239.1"/>
    </source>
</evidence>
<dbReference type="Gene3D" id="3.40.50.150">
    <property type="entry name" value="Vaccinia Virus protein VP39"/>
    <property type="match status" value="1"/>
</dbReference>
<dbReference type="GO" id="GO:0032259">
    <property type="term" value="P:methylation"/>
    <property type="evidence" value="ECO:0007669"/>
    <property type="project" value="UniProtKB-KW"/>
</dbReference>
<organism evidence="2 3">
    <name type="scientific">Flavobacterium buctense</name>
    <dbReference type="NCBI Taxonomy" id="1648146"/>
    <lineage>
        <taxon>Bacteria</taxon>
        <taxon>Pseudomonadati</taxon>
        <taxon>Bacteroidota</taxon>
        <taxon>Flavobacteriia</taxon>
        <taxon>Flavobacteriales</taxon>
        <taxon>Flavobacteriaceae</taxon>
        <taxon>Flavobacterium</taxon>
    </lineage>
</organism>
<dbReference type="SUPFAM" id="SSF53335">
    <property type="entry name" value="S-adenosyl-L-methionine-dependent methyltransferases"/>
    <property type="match status" value="1"/>
</dbReference>
<protein>
    <submittedName>
        <fullName evidence="2">Class I SAM-dependent methyltransferase</fullName>
        <ecNumber evidence="2">2.1.-.-</ecNumber>
    </submittedName>
</protein>
<feature type="domain" description="Methyltransferase type 12" evidence="1">
    <location>
        <begin position="58"/>
        <end position="128"/>
    </location>
</feature>